<sequence length="193" mass="19922">MGEASTPMGGTQVAPVSTLARLTASALCFTGIAVAAVYALQARWVDVAVLLLVGLGQVLCLLAFRTVGATATGSLILLVAGVSAAELVYERILLWDLVIHLLATGVLTALWRSLRGHGDPTDRPPGREGGATASRVRVCAAVGLVLAVIWELMEAAGSVLVTPEIHNPPLDTVLDIGAGMIGAAMVGLRRRPL</sequence>
<keyword evidence="1" id="KW-0472">Membrane</keyword>
<keyword evidence="1" id="KW-1133">Transmembrane helix</keyword>
<dbReference type="Proteomes" id="UP000009877">
    <property type="component" value="Unassembled WGS sequence"/>
</dbReference>
<evidence type="ECO:0000313" key="3">
    <source>
        <dbReference type="Proteomes" id="UP000009877"/>
    </source>
</evidence>
<dbReference type="AlphaFoldDB" id="M2XVR9"/>
<feature type="transmembrane region" description="Helical" evidence="1">
    <location>
        <begin position="92"/>
        <end position="111"/>
    </location>
</feature>
<reference evidence="2 3" key="1">
    <citation type="journal article" date="2014" name="Genome Announc.">
        <title>Draft Genome Sequence of Kocuria palustris PEL.</title>
        <authorList>
            <person name="Sharma G."/>
            <person name="Khatri I."/>
            <person name="Subramanian S."/>
        </authorList>
    </citation>
    <scope>NUCLEOTIDE SEQUENCE [LARGE SCALE GENOMIC DNA]</scope>
    <source>
        <strain evidence="2 3">PEL</strain>
    </source>
</reference>
<keyword evidence="1" id="KW-0812">Transmembrane</keyword>
<gene>
    <name evidence="2" type="ORF">C884_02248</name>
</gene>
<dbReference type="STRING" id="71999.KPaMU14_12185"/>
<organism evidence="2 3">
    <name type="scientific">Kocuria palustris PEL</name>
    <dbReference type="NCBI Taxonomy" id="1236550"/>
    <lineage>
        <taxon>Bacteria</taxon>
        <taxon>Bacillati</taxon>
        <taxon>Actinomycetota</taxon>
        <taxon>Actinomycetes</taxon>
        <taxon>Micrococcales</taxon>
        <taxon>Micrococcaceae</taxon>
        <taxon>Kocuria</taxon>
    </lineage>
</organism>
<evidence type="ECO:0000256" key="1">
    <source>
        <dbReference type="SAM" id="Phobius"/>
    </source>
</evidence>
<dbReference type="EMBL" id="ANHZ02000007">
    <property type="protein sequence ID" value="EME36888.1"/>
    <property type="molecule type" value="Genomic_DNA"/>
</dbReference>
<name>M2XVR9_9MICC</name>
<feature type="transmembrane region" description="Helical" evidence="1">
    <location>
        <begin position="20"/>
        <end position="40"/>
    </location>
</feature>
<accession>M2XVR9</accession>
<keyword evidence="3" id="KW-1185">Reference proteome</keyword>
<evidence type="ECO:0000313" key="2">
    <source>
        <dbReference type="EMBL" id="EME36888.1"/>
    </source>
</evidence>
<feature type="transmembrane region" description="Helical" evidence="1">
    <location>
        <begin position="47"/>
        <end position="80"/>
    </location>
</feature>
<proteinExistence type="predicted"/>
<protein>
    <submittedName>
        <fullName evidence="2">Uncharacterized protein</fullName>
    </submittedName>
</protein>
<comment type="caution">
    <text evidence="2">The sequence shown here is derived from an EMBL/GenBank/DDBJ whole genome shotgun (WGS) entry which is preliminary data.</text>
</comment>